<dbReference type="SMART" id="SM00173">
    <property type="entry name" value="RAS"/>
    <property type="match status" value="1"/>
</dbReference>
<dbReference type="NCBIfam" id="TIGR00231">
    <property type="entry name" value="small_GTP"/>
    <property type="match status" value="1"/>
</dbReference>
<dbReference type="InterPro" id="IPR027417">
    <property type="entry name" value="P-loop_NTPase"/>
</dbReference>
<dbReference type="InParanoid" id="A0A2P6NXH2"/>
<dbReference type="GO" id="GO:0005525">
    <property type="term" value="F:GTP binding"/>
    <property type="evidence" value="ECO:0007669"/>
    <property type="project" value="UniProtKB-KW"/>
</dbReference>
<evidence type="ECO:0000313" key="4">
    <source>
        <dbReference type="EMBL" id="PRP88657.1"/>
    </source>
</evidence>
<accession>A0A2P6NXH2</accession>
<reference evidence="4 5" key="1">
    <citation type="journal article" date="2018" name="Genome Biol. Evol.">
        <title>Multiple Roots of Fruiting Body Formation in Amoebozoa.</title>
        <authorList>
            <person name="Hillmann F."/>
            <person name="Forbes G."/>
            <person name="Novohradska S."/>
            <person name="Ferling I."/>
            <person name="Riege K."/>
            <person name="Groth M."/>
            <person name="Westermann M."/>
            <person name="Marz M."/>
            <person name="Spaller T."/>
            <person name="Winckler T."/>
            <person name="Schaap P."/>
            <person name="Glockner G."/>
        </authorList>
    </citation>
    <scope>NUCLEOTIDE SEQUENCE [LARGE SCALE GENOMIC DNA]</scope>
    <source>
        <strain evidence="4 5">Jena</strain>
    </source>
</reference>
<keyword evidence="5" id="KW-1185">Reference proteome</keyword>
<protein>
    <submittedName>
        <fullName evidence="4">Putative RAC GTPase</fullName>
    </submittedName>
</protein>
<gene>
    <name evidence="4" type="ORF">PROFUN_02753</name>
</gene>
<dbReference type="PANTHER" id="PTHR24072">
    <property type="entry name" value="RHO FAMILY GTPASE"/>
    <property type="match status" value="1"/>
</dbReference>
<dbReference type="InterPro" id="IPR001806">
    <property type="entry name" value="Small_GTPase"/>
</dbReference>
<evidence type="ECO:0000256" key="2">
    <source>
        <dbReference type="ARBA" id="ARBA00022741"/>
    </source>
</evidence>
<dbReference type="PROSITE" id="PS51421">
    <property type="entry name" value="RAS"/>
    <property type="match status" value="1"/>
</dbReference>
<dbReference type="InterPro" id="IPR005225">
    <property type="entry name" value="Small_GTP-bd"/>
</dbReference>
<dbReference type="SMART" id="SM00175">
    <property type="entry name" value="RAB"/>
    <property type="match status" value="1"/>
</dbReference>
<dbReference type="FunFam" id="3.40.50.300:FF:001179">
    <property type="entry name" value="Rho family GTPase"/>
    <property type="match status" value="1"/>
</dbReference>
<keyword evidence="3" id="KW-0342">GTP-binding</keyword>
<dbReference type="PRINTS" id="PR00449">
    <property type="entry name" value="RASTRNSFRMNG"/>
</dbReference>
<dbReference type="GO" id="GO:0007264">
    <property type="term" value="P:small GTPase-mediated signal transduction"/>
    <property type="evidence" value="ECO:0007669"/>
    <property type="project" value="InterPro"/>
</dbReference>
<dbReference type="GO" id="GO:0003924">
    <property type="term" value="F:GTPase activity"/>
    <property type="evidence" value="ECO:0007669"/>
    <property type="project" value="InterPro"/>
</dbReference>
<name>A0A2P6NXH2_9EUKA</name>
<dbReference type="SUPFAM" id="SSF52540">
    <property type="entry name" value="P-loop containing nucleoside triphosphate hydrolases"/>
    <property type="match status" value="1"/>
</dbReference>
<dbReference type="PROSITE" id="PS51420">
    <property type="entry name" value="RHO"/>
    <property type="match status" value="1"/>
</dbReference>
<evidence type="ECO:0000256" key="1">
    <source>
        <dbReference type="ARBA" id="ARBA00010142"/>
    </source>
</evidence>
<dbReference type="Pfam" id="PF00071">
    <property type="entry name" value="Ras"/>
    <property type="match status" value="1"/>
</dbReference>
<comment type="caution">
    <text evidence="4">The sequence shown here is derived from an EMBL/GenBank/DDBJ whole genome shotgun (WGS) entry which is preliminary data.</text>
</comment>
<dbReference type="CDD" id="cd00157">
    <property type="entry name" value="Rho"/>
    <property type="match status" value="1"/>
</dbReference>
<sequence length="252" mass="27528">MMCGVTQEWHCKETLSNGVRDFRVKTETSSSPQQRQPAFSYNRTHSLLMGREVKITVVGDSEVGKTCLCISYATNSFPTEYVPTVFDNYNTKAVIEGNPMDILIFDTAGDAEYDSIRSLNYSGTDVFLICFSVLSTQSAEGVIKKWAEEVRGKCPDANIILIGTKCDMRSDATAVTDSTTVSALKNTTGMEPISKEQGTQLAEVIGAQKFMECSALTGMGLSAIFEESIKLVLHPKLPPKPAPEKIKGCIVQ</sequence>
<dbReference type="EMBL" id="MDYQ01000008">
    <property type="protein sequence ID" value="PRP88657.1"/>
    <property type="molecule type" value="Genomic_DNA"/>
</dbReference>
<comment type="similarity">
    <text evidence="1">Belongs to the small GTPase superfamily. Rho family.</text>
</comment>
<dbReference type="PROSITE" id="PS51419">
    <property type="entry name" value="RAB"/>
    <property type="match status" value="1"/>
</dbReference>
<dbReference type="AlphaFoldDB" id="A0A2P6NXH2"/>
<evidence type="ECO:0000313" key="5">
    <source>
        <dbReference type="Proteomes" id="UP000241769"/>
    </source>
</evidence>
<dbReference type="InterPro" id="IPR003578">
    <property type="entry name" value="Small_GTPase_Rho"/>
</dbReference>
<dbReference type="Proteomes" id="UP000241769">
    <property type="component" value="Unassembled WGS sequence"/>
</dbReference>
<organism evidence="4 5">
    <name type="scientific">Planoprotostelium fungivorum</name>
    <dbReference type="NCBI Taxonomy" id="1890364"/>
    <lineage>
        <taxon>Eukaryota</taxon>
        <taxon>Amoebozoa</taxon>
        <taxon>Evosea</taxon>
        <taxon>Variosea</taxon>
        <taxon>Cavosteliida</taxon>
        <taxon>Cavosteliaceae</taxon>
        <taxon>Planoprotostelium</taxon>
    </lineage>
</organism>
<keyword evidence="2" id="KW-0547">Nucleotide-binding</keyword>
<proteinExistence type="inferred from homology"/>
<dbReference type="SMART" id="SM00174">
    <property type="entry name" value="RHO"/>
    <property type="match status" value="1"/>
</dbReference>
<dbReference type="Gene3D" id="3.40.50.300">
    <property type="entry name" value="P-loop containing nucleotide triphosphate hydrolases"/>
    <property type="match status" value="1"/>
</dbReference>
<dbReference type="STRING" id="1890364.A0A2P6NXH2"/>
<evidence type="ECO:0000256" key="3">
    <source>
        <dbReference type="ARBA" id="ARBA00023134"/>
    </source>
</evidence>